<gene>
    <name evidence="1" type="ORF">MARPU_09540</name>
</gene>
<keyword evidence="2" id="KW-1185">Reference proteome</keyword>
<accession>W0E7K6</accession>
<dbReference type="InterPro" id="IPR008018">
    <property type="entry name" value="Phage_tail_attach_FII"/>
</dbReference>
<sequence>MSLVDDVLSSAAPSLLSALGDAAEYRPGGTGEPIALRAIDSPEAQSVGQSGFVELRHEISIERTAVTAPARGDSLTFTARGETFLVQHSEPDGPFWRLIVRQGGA</sequence>
<name>W0E7K6_MARPU</name>
<dbReference type="STRING" id="765910.MARPU_09540"/>
<protein>
    <submittedName>
        <fullName evidence="1">Uncharacterized protein</fullName>
    </submittedName>
</protein>
<dbReference type="HOGENOM" id="CLU_2233306_0_0_6"/>
<dbReference type="RefSeq" id="WP_005225028.1">
    <property type="nucleotide sequence ID" value="NZ_CP007031.1"/>
</dbReference>
<dbReference type="EMBL" id="CP007031">
    <property type="protein sequence ID" value="AHF05508.1"/>
    <property type="molecule type" value="Genomic_DNA"/>
</dbReference>
<evidence type="ECO:0000313" key="2">
    <source>
        <dbReference type="Proteomes" id="UP000005275"/>
    </source>
</evidence>
<dbReference type="GO" id="GO:0019068">
    <property type="term" value="P:virion assembly"/>
    <property type="evidence" value="ECO:0007669"/>
    <property type="project" value="InterPro"/>
</dbReference>
<dbReference type="AlphaFoldDB" id="W0E7K6"/>
<dbReference type="Proteomes" id="UP000005275">
    <property type="component" value="Chromosome"/>
</dbReference>
<organism evidence="1 2">
    <name type="scientific">Marichromatium purpuratum 984</name>
    <dbReference type="NCBI Taxonomy" id="765910"/>
    <lineage>
        <taxon>Bacteria</taxon>
        <taxon>Pseudomonadati</taxon>
        <taxon>Pseudomonadota</taxon>
        <taxon>Gammaproteobacteria</taxon>
        <taxon>Chromatiales</taxon>
        <taxon>Chromatiaceae</taxon>
        <taxon>Marichromatium</taxon>
    </lineage>
</organism>
<reference evidence="1 2" key="1">
    <citation type="submission" date="2013-12" db="EMBL/GenBank/DDBJ databases">
        <authorList>
            <consortium name="DOE Joint Genome Institute"/>
            <person name="Bryant D.A."/>
            <person name="Huntemann M."/>
            <person name="Han J."/>
            <person name="Chen A."/>
            <person name="Kyrpides N."/>
            <person name="Mavromatis K."/>
            <person name="Markowitz V."/>
            <person name="Palaniappan K."/>
            <person name="Ivanova N."/>
            <person name="Schaumberg A."/>
            <person name="Pati A."/>
            <person name="Liolios K."/>
            <person name="Nordberg H.P."/>
            <person name="Cantor M.N."/>
            <person name="Hua S.X."/>
            <person name="Woyke T."/>
        </authorList>
    </citation>
    <scope>NUCLEOTIDE SEQUENCE [LARGE SCALE GENOMIC DNA]</scope>
    <source>
        <strain evidence="1 2">984</strain>
    </source>
</reference>
<evidence type="ECO:0000313" key="1">
    <source>
        <dbReference type="EMBL" id="AHF05508.1"/>
    </source>
</evidence>
<dbReference type="Pfam" id="PF05354">
    <property type="entry name" value="Phage_attach"/>
    <property type="match status" value="1"/>
</dbReference>
<dbReference type="KEGG" id="mpur:MARPU_09540"/>
<proteinExistence type="predicted"/>